<feature type="region of interest" description="Disordered" evidence="1">
    <location>
        <begin position="342"/>
        <end position="397"/>
    </location>
</feature>
<reference evidence="3" key="1">
    <citation type="journal article" date="2006" name="Science">
        <title>Phytophthora genome sequences uncover evolutionary origins and mechanisms of pathogenesis.</title>
        <authorList>
            <person name="Tyler B.M."/>
            <person name="Tripathy S."/>
            <person name="Zhang X."/>
            <person name="Dehal P."/>
            <person name="Jiang R.H."/>
            <person name="Aerts A."/>
            <person name="Arredondo F.D."/>
            <person name="Baxter L."/>
            <person name="Bensasson D."/>
            <person name="Beynon J.L."/>
            <person name="Chapman J."/>
            <person name="Damasceno C.M."/>
            <person name="Dorrance A.E."/>
            <person name="Dou D."/>
            <person name="Dickerman A.W."/>
            <person name="Dubchak I.L."/>
            <person name="Garbelotto M."/>
            <person name="Gijzen M."/>
            <person name="Gordon S.G."/>
            <person name="Govers F."/>
            <person name="Grunwald N.J."/>
            <person name="Huang W."/>
            <person name="Ivors K.L."/>
            <person name="Jones R.W."/>
            <person name="Kamoun S."/>
            <person name="Krampis K."/>
            <person name="Lamour K.H."/>
            <person name="Lee M.K."/>
            <person name="McDonald W.H."/>
            <person name="Medina M."/>
            <person name="Meijer H.J."/>
            <person name="Nordberg E.K."/>
            <person name="Maclean D.J."/>
            <person name="Ospina-Giraldo M.D."/>
            <person name="Morris P.F."/>
            <person name="Phuntumart V."/>
            <person name="Putnam N.H."/>
            <person name="Rash S."/>
            <person name="Rose J.K."/>
            <person name="Sakihama Y."/>
            <person name="Salamov A.A."/>
            <person name="Savidor A."/>
            <person name="Scheuring C.F."/>
            <person name="Smith B.M."/>
            <person name="Sobral B.W."/>
            <person name="Terry A."/>
            <person name="Torto-Alalibo T.A."/>
            <person name="Win J."/>
            <person name="Xu Z."/>
            <person name="Zhang H."/>
            <person name="Grigoriev I.V."/>
            <person name="Rokhsar D.S."/>
            <person name="Boore J.L."/>
        </authorList>
    </citation>
    <scope>NUCLEOTIDE SEQUENCE [LARGE SCALE GENOMIC DNA]</scope>
    <source>
        <strain evidence="3">Pr102</strain>
    </source>
</reference>
<dbReference type="eggNOG" id="ENOG502R7HJ">
    <property type="taxonomic scope" value="Eukaryota"/>
</dbReference>
<feature type="compositionally biased region" description="Polar residues" evidence="1">
    <location>
        <begin position="425"/>
        <end position="435"/>
    </location>
</feature>
<name>H3GF84_PHYRM</name>
<sequence length="435" mass="47869">MANNSTSGSFDRLVFPKDTNQFGVWKDLIVGHLRQKSAAMRREAIVKGLAEPAFGFEDLLRTNCEIPRPMDDGDEEAQRAYRFQQVTLGDQDAYIRALLSQTLPRSYLESLRSSFNDNTLYVAWQRLDTVYGDSNAQGMAKLLARFDAALAMDFKSVGELILCVKEARNRINRQSRDALNGVTMIPNQYAAMKVLSLFPSQYWGNHVEYSSGTFHLDRPIEAMQSTAMPANHARASQHLGKRKARNTDRRNEDCFYCDGKYNKDGLFHMKRDCPKMLEDRSLGLMRANIYVKGTRVAVPSRTVGVAHARGTKKGAKKKARTVRAEIPVDVALLQPISKPKRVAAAQAKQAEPGPSRSDTLTPEQAKADEDALMLSPPPTPGSPVVSNTPLSDDDDVDDFATGQLLALAGKVTEASSSIAKASANIEKTTQGAATV</sequence>
<protein>
    <submittedName>
        <fullName evidence="2">Uncharacterized protein</fullName>
    </submittedName>
</protein>
<organism evidence="2 3">
    <name type="scientific">Phytophthora ramorum</name>
    <name type="common">Sudden oak death agent</name>
    <dbReference type="NCBI Taxonomy" id="164328"/>
    <lineage>
        <taxon>Eukaryota</taxon>
        <taxon>Sar</taxon>
        <taxon>Stramenopiles</taxon>
        <taxon>Oomycota</taxon>
        <taxon>Peronosporomycetes</taxon>
        <taxon>Peronosporales</taxon>
        <taxon>Peronosporaceae</taxon>
        <taxon>Phytophthora</taxon>
    </lineage>
</organism>
<dbReference type="EMBL" id="DS566004">
    <property type="status" value="NOT_ANNOTATED_CDS"/>
    <property type="molecule type" value="Genomic_DNA"/>
</dbReference>
<dbReference type="EnsemblProtists" id="Phyra74347">
    <property type="protein sequence ID" value="Phyra74347"/>
    <property type="gene ID" value="Phyra74347"/>
</dbReference>
<evidence type="ECO:0000313" key="3">
    <source>
        <dbReference type="Proteomes" id="UP000005238"/>
    </source>
</evidence>
<feature type="region of interest" description="Disordered" evidence="1">
    <location>
        <begin position="416"/>
        <end position="435"/>
    </location>
</feature>
<reference evidence="2" key="2">
    <citation type="submission" date="2015-06" db="UniProtKB">
        <authorList>
            <consortium name="EnsemblProtists"/>
        </authorList>
    </citation>
    <scope>IDENTIFICATION</scope>
    <source>
        <strain evidence="2">Pr102</strain>
    </source>
</reference>
<dbReference type="VEuPathDB" id="FungiDB:KRP22_7476"/>
<keyword evidence="3" id="KW-1185">Reference proteome</keyword>
<dbReference type="OMA" id="HTANMTE"/>
<dbReference type="HOGENOM" id="CLU_065060_0_0_1"/>
<proteinExistence type="predicted"/>
<dbReference type="InParanoid" id="H3GF84"/>
<accession>H3GF84</accession>
<dbReference type="VEuPathDB" id="FungiDB:KRP22_7478"/>
<evidence type="ECO:0000313" key="2">
    <source>
        <dbReference type="EnsemblProtists" id="Phyra74347"/>
    </source>
</evidence>
<dbReference type="AlphaFoldDB" id="H3GF84"/>
<dbReference type="Proteomes" id="UP000005238">
    <property type="component" value="Unassembled WGS sequence"/>
</dbReference>
<evidence type="ECO:0000256" key="1">
    <source>
        <dbReference type="SAM" id="MobiDB-lite"/>
    </source>
</evidence>
<dbReference type="VEuPathDB" id="FungiDB:KRP22_7477"/>